<dbReference type="AlphaFoldDB" id="L8B9A8"/>
<dbReference type="GeneID" id="14469625"/>
<keyword evidence="1" id="KW-0496">Mitochondrion</keyword>
<dbReference type="EMBL" id="HE613568">
    <property type="protein sequence ID" value="CCE89201.1"/>
    <property type="molecule type" value="Genomic_DNA"/>
</dbReference>
<evidence type="ECO:0000313" key="1">
    <source>
        <dbReference type="EMBL" id="CCE89201.1"/>
    </source>
</evidence>
<reference evidence="1" key="1">
    <citation type="journal article" date="2014" name="PLoS ONE">
        <title>Mitochondrial Genome of Phlebia radiata Is the Second Largest (156 kbp) among Fungi and Features Signs of Genome Flexibility and Recent Recombination Events.</title>
        <authorList>
            <person name="Salavirta H."/>
            <person name="Oksanen I."/>
            <person name="Kuuskeri J."/>
            <person name="Makela M."/>
            <person name="Laine P."/>
            <person name="Paulin L."/>
            <person name="Lundell T."/>
        </authorList>
    </citation>
    <scope>NUCLEOTIDE SEQUENCE</scope>
    <source>
        <strain evidence="1">79</strain>
    </source>
</reference>
<gene>
    <name evidence="1" type="ORF">PRA_mt0097</name>
</gene>
<dbReference type="RefSeq" id="YP_007374910.1">
    <property type="nucleotide sequence ID" value="NC_020148.1"/>
</dbReference>
<proteinExistence type="predicted"/>
<name>L8B9A8_PHLRA</name>
<organism evidence="1">
    <name type="scientific">Phlebia radiata</name>
    <name type="common">White-rot fungus</name>
    <dbReference type="NCBI Taxonomy" id="5308"/>
    <lineage>
        <taxon>Eukaryota</taxon>
        <taxon>Fungi</taxon>
        <taxon>Dikarya</taxon>
        <taxon>Basidiomycota</taxon>
        <taxon>Agaricomycotina</taxon>
        <taxon>Agaricomycetes</taxon>
        <taxon>Polyporales</taxon>
        <taxon>Meruliaceae</taxon>
        <taxon>Phlebia</taxon>
    </lineage>
</organism>
<sequence length="58" mass="6687">MVPFIYILDLFNLLNKSNVCYGCPLVLDLKSVCLTKFTEKSVILRREGLLSPWKQVRA</sequence>
<accession>L8B9A8</accession>
<geneLocation type="mitochondrion" evidence="1"/>
<protein>
    <submittedName>
        <fullName evidence="1">Uncharacterized protein</fullName>
    </submittedName>
</protein>